<sequence>MLLHSVDLRTTGQFPALLLDYLDQKPSLKEFYNVYPTLANAQELITQRTDFPIEKRRTLVSVLEKQYEGLDKVPDFSVLLDEKTFTVTTGHQLNVCTGPLYVIYKIVTTINLARALQEAYPDYRFVPLYWMATEDHDFEEIASFHLFGKKYTWKGTYSGAVGRLNPHELKTVLDELPEQVPLFEKAYLEQSTLADAVRCYMHALFGAEGLISLDADEAELKRHFLPVINDELLHQVAEKQVADTSARLETLGYHTPVHARDINLFYLTDGTRERIVREEGTFQVLHTDLTFSPEAILQEAEAHPERFSPNVVLRPLYQETILPNLAYVGGPSEVPYWMQLKGVFAHYQVPFPLLIPRNFALYVTTASRKRLEKLGLSYEELFTDRPALRRLFVERHSAHTLHLEDEKQGFCQVFDDIFQKASAVDVTMEDAVRAERARLYKSLEKLEKRIRKAEERHHETELTQLQTVLDKFFPKGTPQERHDNFLNFYLNDRNFLKKLLAAFQPLDFRFTILIED</sequence>
<dbReference type="AlphaFoldDB" id="A0A840TSW9"/>
<dbReference type="PIRSF" id="PIRSF012535">
    <property type="entry name" value="UCP012535"/>
    <property type="match status" value="1"/>
</dbReference>
<dbReference type="Pfam" id="PF10079">
    <property type="entry name" value="Rossmann-like_BshC"/>
    <property type="match status" value="1"/>
</dbReference>
<feature type="domain" description="Bacillithiol biosynthesis BshC C-terminal coiled-coil" evidence="4">
    <location>
        <begin position="360"/>
        <end position="513"/>
    </location>
</feature>
<dbReference type="Proteomes" id="UP000557307">
    <property type="component" value="Unassembled WGS sequence"/>
</dbReference>
<dbReference type="InterPro" id="IPR055398">
    <property type="entry name" value="Rossmann-like_BshC"/>
</dbReference>
<evidence type="ECO:0000313" key="6">
    <source>
        <dbReference type="Proteomes" id="UP000557307"/>
    </source>
</evidence>
<evidence type="ECO:0000256" key="1">
    <source>
        <dbReference type="ARBA" id="ARBA00022598"/>
    </source>
</evidence>
<accession>A0A840TSW9</accession>
<dbReference type="EMBL" id="JACHGF010000004">
    <property type="protein sequence ID" value="MBB5284777.1"/>
    <property type="molecule type" value="Genomic_DNA"/>
</dbReference>
<dbReference type="NCBIfam" id="TIGR03998">
    <property type="entry name" value="thiol_BshC"/>
    <property type="match status" value="1"/>
</dbReference>
<dbReference type="InterPro" id="IPR011199">
    <property type="entry name" value="Bacillithiol_biosynth_BshC"/>
</dbReference>
<reference evidence="5 6" key="1">
    <citation type="submission" date="2020-08" db="EMBL/GenBank/DDBJ databases">
        <title>Genomic Encyclopedia of Type Strains, Phase IV (KMG-IV): sequencing the most valuable type-strain genomes for metagenomic binning, comparative biology and taxonomic classification.</title>
        <authorList>
            <person name="Goeker M."/>
        </authorList>
    </citation>
    <scope>NUCLEOTIDE SEQUENCE [LARGE SCALE GENOMIC DNA]</scope>
    <source>
        <strain evidence="5 6">DSM 105074</strain>
    </source>
</reference>
<keyword evidence="2" id="KW-0175">Coiled coil</keyword>
<feature type="domain" description="Bacillithiol biosynthesis BshC N-terminal Rossmann-like" evidence="3">
    <location>
        <begin position="3"/>
        <end position="358"/>
    </location>
</feature>
<evidence type="ECO:0000259" key="4">
    <source>
        <dbReference type="Pfam" id="PF24850"/>
    </source>
</evidence>
<keyword evidence="6" id="KW-1185">Reference proteome</keyword>
<proteinExistence type="inferred from homology"/>
<name>A0A840TSW9_9BACT</name>
<dbReference type="GO" id="GO:0016874">
    <property type="term" value="F:ligase activity"/>
    <property type="evidence" value="ECO:0007669"/>
    <property type="project" value="UniProtKB-UniRule"/>
</dbReference>
<gene>
    <name evidence="2" type="primary">bshC</name>
    <name evidence="5" type="ORF">HNQ92_002925</name>
</gene>
<keyword evidence="1 2" id="KW-0436">Ligase</keyword>
<dbReference type="InterPro" id="IPR055399">
    <property type="entry name" value="CC_BshC"/>
</dbReference>
<evidence type="ECO:0000259" key="3">
    <source>
        <dbReference type="Pfam" id="PF10079"/>
    </source>
</evidence>
<feature type="coiled-coil region" evidence="2">
    <location>
        <begin position="429"/>
        <end position="463"/>
    </location>
</feature>
<protein>
    <recommendedName>
        <fullName evidence="2">Putative cysteine ligase BshC</fullName>
        <ecNumber evidence="2">6.-.-.-</ecNumber>
    </recommendedName>
</protein>
<comment type="caution">
    <text evidence="5">The sequence shown here is derived from an EMBL/GenBank/DDBJ whole genome shotgun (WGS) entry which is preliminary data.</text>
</comment>
<organism evidence="5 6">
    <name type="scientific">Rhabdobacter roseus</name>
    <dbReference type="NCBI Taxonomy" id="1655419"/>
    <lineage>
        <taxon>Bacteria</taxon>
        <taxon>Pseudomonadati</taxon>
        <taxon>Bacteroidota</taxon>
        <taxon>Cytophagia</taxon>
        <taxon>Cytophagales</taxon>
        <taxon>Cytophagaceae</taxon>
        <taxon>Rhabdobacter</taxon>
    </lineage>
</organism>
<evidence type="ECO:0000256" key="2">
    <source>
        <dbReference type="HAMAP-Rule" id="MF_01867"/>
    </source>
</evidence>
<dbReference type="RefSeq" id="WP_184174737.1">
    <property type="nucleotide sequence ID" value="NZ_JACHGF010000004.1"/>
</dbReference>
<dbReference type="Pfam" id="PF24850">
    <property type="entry name" value="CC_BshC"/>
    <property type="match status" value="1"/>
</dbReference>
<dbReference type="HAMAP" id="MF_01867">
    <property type="entry name" value="BshC"/>
    <property type="match status" value="1"/>
</dbReference>
<evidence type="ECO:0000313" key="5">
    <source>
        <dbReference type="EMBL" id="MBB5284777.1"/>
    </source>
</evidence>
<dbReference type="EC" id="6.-.-.-" evidence="2"/>
<comment type="similarity">
    <text evidence="2">Belongs to the BshC family.</text>
</comment>